<dbReference type="Gene3D" id="2.60.40.150">
    <property type="entry name" value="C2 domain"/>
    <property type="match status" value="1"/>
</dbReference>
<dbReference type="GO" id="GO:0005096">
    <property type="term" value="F:GTPase activator activity"/>
    <property type="evidence" value="ECO:0007669"/>
    <property type="project" value="UniProtKB-KW"/>
</dbReference>
<dbReference type="AlphaFoldDB" id="A0AAJ7TDL3"/>
<dbReference type="Gene3D" id="1.10.506.20">
    <property type="match status" value="1"/>
</dbReference>
<dbReference type="PROSITE" id="PS50004">
    <property type="entry name" value="C2"/>
    <property type="match status" value="1"/>
</dbReference>
<dbReference type="PANTHER" id="PTHR10194:SF60">
    <property type="entry name" value="RAS GTPASE-ACTIVATING PROTEIN RASKOL"/>
    <property type="match status" value="1"/>
</dbReference>
<dbReference type="InterPro" id="IPR001936">
    <property type="entry name" value="RasGAP_dom"/>
</dbReference>
<dbReference type="InterPro" id="IPR035892">
    <property type="entry name" value="C2_domain_sf"/>
</dbReference>
<dbReference type="SUPFAM" id="SSF48350">
    <property type="entry name" value="GTPase activation domain, GAP"/>
    <property type="match status" value="1"/>
</dbReference>
<dbReference type="Proteomes" id="UP001318040">
    <property type="component" value="Chromosome 22"/>
</dbReference>
<feature type="compositionally biased region" description="Basic and acidic residues" evidence="2">
    <location>
        <begin position="823"/>
        <end position="837"/>
    </location>
</feature>
<feature type="region of interest" description="Disordered" evidence="2">
    <location>
        <begin position="748"/>
        <end position="856"/>
    </location>
</feature>
<reference evidence="6" key="1">
    <citation type="submission" date="2025-08" db="UniProtKB">
        <authorList>
            <consortium name="RefSeq"/>
        </authorList>
    </citation>
    <scope>IDENTIFICATION</scope>
    <source>
        <tissue evidence="6">Sperm</tissue>
    </source>
</reference>
<name>A0AAJ7TDL3_PETMA</name>
<dbReference type="PANTHER" id="PTHR10194">
    <property type="entry name" value="RAS GTPASE-ACTIVATING PROTEINS"/>
    <property type="match status" value="1"/>
</dbReference>
<gene>
    <name evidence="6" type="primary">LOC116945044</name>
</gene>
<dbReference type="CDD" id="cd05136">
    <property type="entry name" value="RasGAP_DAB2IP"/>
    <property type="match status" value="1"/>
</dbReference>
<dbReference type="Gene3D" id="1.10.506.10">
    <property type="entry name" value="GTPase Activation - p120gap, domain 1"/>
    <property type="match status" value="1"/>
</dbReference>
<dbReference type="SMART" id="SM00323">
    <property type="entry name" value="RasGAP"/>
    <property type="match status" value="1"/>
</dbReference>
<evidence type="ECO:0000256" key="2">
    <source>
        <dbReference type="SAM" id="MobiDB-lite"/>
    </source>
</evidence>
<dbReference type="Pfam" id="PF00616">
    <property type="entry name" value="RasGAP"/>
    <property type="match status" value="1"/>
</dbReference>
<feature type="region of interest" description="Disordered" evidence="2">
    <location>
        <begin position="531"/>
        <end position="579"/>
    </location>
</feature>
<feature type="compositionally biased region" description="Low complexity" evidence="2">
    <location>
        <begin position="531"/>
        <end position="544"/>
    </location>
</feature>
<feature type="region of interest" description="Disordered" evidence="2">
    <location>
        <begin position="601"/>
        <end position="630"/>
    </location>
</feature>
<keyword evidence="1" id="KW-0343">GTPase activation</keyword>
<dbReference type="InterPro" id="IPR008936">
    <property type="entry name" value="Rho_GTPase_activation_prot"/>
</dbReference>
<organism evidence="5 6">
    <name type="scientific">Petromyzon marinus</name>
    <name type="common">Sea lamprey</name>
    <dbReference type="NCBI Taxonomy" id="7757"/>
    <lineage>
        <taxon>Eukaryota</taxon>
        <taxon>Metazoa</taxon>
        <taxon>Chordata</taxon>
        <taxon>Craniata</taxon>
        <taxon>Vertebrata</taxon>
        <taxon>Cyclostomata</taxon>
        <taxon>Hyperoartia</taxon>
        <taxon>Petromyzontiformes</taxon>
        <taxon>Petromyzontidae</taxon>
        <taxon>Petromyzon</taxon>
    </lineage>
</organism>
<feature type="compositionally biased region" description="Basic and acidic residues" evidence="2">
    <location>
        <begin position="844"/>
        <end position="856"/>
    </location>
</feature>
<dbReference type="InterPro" id="IPR039360">
    <property type="entry name" value="Ras_GTPase"/>
</dbReference>
<protein>
    <submittedName>
        <fullName evidence="6">Disabled homolog 2-interacting protein-like isoform X1</fullName>
    </submittedName>
</protein>
<evidence type="ECO:0000313" key="6">
    <source>
        <dbReference type="RefSeq" id="XP_032815010.1"/>
    </source>
</evidence>
<dbReference type="InterPro" id="IPR000008">
    <property type="entry name" value="C2_dom"/>
</dbReference>
<evidence type="ECO:0000313" key="5">
    <source>
        <dbReference type="Proteomes" id="UP001318040"/>
    </source>
</evidence>
<feature type="compositionally biased region" description="Low complexity" evidence="2">
    <location>
        <begin position="666"/>
        <end position="691"/>
    </location>
</feature>
<dbReference type="SUPFAM" id="SSF49562">
    <property type="entry name" value="C2 domain (Calcium/lipid-binding domain, CaLB)"/>
    <property type="match status" value="1"/>
</dbReference>
<proteinExistence type="predicted"/>
<feature type="compositionally biased region" description="Gly residues" evidence="2">
    <location>
        <begin position="802"/>
        <end position="812"/>
    </location>
</feature>
<feature type="domain" description="Ras-GAP" evidence="4">
    <location>
        <begin position="247"/>
        <end position="437"/>
    </location>
</feature>
<dbReference type="PROSITE" id="PS00509">
    <property type="entry name" value="RAS_GTPASE_ACTIV_1"/>
    <property type="match status" value="1"/>
</dbReference>
<evidence type="ECO:0000259" key="4">
    <source>
        <dbReference type="PROSITE" id="PS50018"/>
    </source>
</evidence>
<dbReference type="RefSeq" id="XP_032815010.1">
    <property type="nucleotide sequence ID" value="XM_032959119.1"/>
</dbReference>
<feature type="region of interest" description="Disordered" evidence="2">
    <location>
        <begin position="646"/>
        <end position="710"/>
    </location>
</feature>
<dbReference type="PROSITE" id="PS50018">
    <property type="entry name" value="RAS_GTPASE_ACTIV_2"/>
    <property type="match status" value="1"/>
</dbReference>
<dbReference type="Pfam" id="PF00168">
    <property type="entry name" value="C2"/>
    <property type="match status" value="1"/>
</dbReference>
<sequence length="905" mass="99087">MQKSLNKMVSEMAATSVPNIAVMLEQDRKDSSGTLKALSKFMICSNVYDWFKHKPRSSSYDYLPNVHNNPDLDHDSTKDKNNSRRIKNDLKLWILEARDLPGTGEYFCKISFSADQPCAQTSSKRTMPDVFWGENFEFSDLSAVKQVLVSLYKGKDKHRKGKSSYMGLVSIPLGSGTKWHQFVEQWYTFSTPNLGKGKGAVPTVRIKWRHQQLSILPMERYKEFAEFLSASCLPLCLLLEPVLGVKSKEELARALVRFLHTAGRVTGFLTELVMEEVQRCDPDVLFRQNTLASKSVEQFLRLVGQPYLHQVLGAFLQGIISRRTKCEVDPSKCTQSELQHNQKTLVQLCSEATRSIMASMGVFPAELRDVFSSWRRLCEARGRAEISERLISASLFLRFLCPAIMSPSLFGLSQEYPDERTARTLTLIAKVVQNLANFSRFGTKEDYMTFMNGFLEGEWSPMKQFLEETSQESGNPSALALQGVVDPAQELCSLHSLLSDTTLPTQDEHNTLGQLATILEDISRNLNSAVSAAGGSGGASQVSALCHPPSTAMAGSVTAEEGAEGGSGAHSDAPREQLQSTPSLDHELLTCQRPALRLVNAPHQLAETPPERRAPSDREPRSLATDKTARPSLFFRNPLYDSLWLSPASGEPNGTTDHGRDPPRSSPASTRPAPHPSSAVPAVPAEDSASSLRSEPARRLPGEVPATGAPSVERERQYVLQYRTQLVFSTAKDKVSGQHAMILTGGTAAENWNKPGAPSAGDAHAGEATPEEQERGWDVALGGALRESDAAPPPTTDRATGYGEGDQAGPRGGTAAAPCRLPQAREDEAQRARRREGTTGSADEGARPDARARDEDGVKHAIWSPHSQEPITLDGLVSAAEEMRNSCEELLAQLRAETPEETAHS</sequence>
<dbReference type="KEGG" id="pmrn:116945044"/>
<evidence type="ECO:0000259" key="3">
    <source>
        <dbReference type="PROSITE" id="PS50004"/>
    </source>
</evidence>
<keyword evidence="5" id="KW-1185">Reference proteome</keyword>
<feature type="domain" description="C2" evidence="3">
    <location>
        <begin position="70"/>
        <end position="187"/>
    </location>
</feature>
<evidence type="ECO:0000256" key="1">
    <source>
        <dbReference type="ARBA" id="ARBA00022468"/>
    </source>
</evidence>
<accession>A0AAJ7TDL3</accession>
<feature type="compositionally biased region" description="Basic and acidic residues" evidence="2">
    <location>
        <begin position="609"/>
        <end position="621"/>
    </location>
</feature>
<dbReference type="SMART" id="SM00239">
    <property type="entry name" value="C2"/>
    <property type="match status" value="1"/>
</dbReference>
<dbReference type="InterPro" id="IPR023152">
    <property type="entry name" value="RasGAP_CS"/>
</dbReference>